<reference evidence="2 3" key="1">
    <citation type="submission" date="2016-04" db="EMBL/GenBank/DDBJ databases">
        <title>A degradative enzymes factory behind the ericoid mycorrhizal symbiosis.</title>
        <authorList>
            <consortium name="DOE Joint Genome Institute"/>
            <person name="Martino E."/>
            <person name="Morin E."/>
            <person name="Grelet G."/>
            <person name="Kuo A."/>
            <person name="Kohler A."/>
            <person name="Daghino S."/>
            <person name="Barry K."/>
            <person name="Choi C."/>
            <person name="Cichocki N."/>
            <person name="Clum A."/>
            <person name="Copeland A."/>
            <person name="Hainaut M."/>
            <person name="Haridas S."/>
            <person name="Labutti K."/>
            <person name="Lindquist E."/>
            <person name="Lipzen A."/>
            <person name="Khouja H.-R."/>
            <person name="Murat C."/>
            <person name="Ohm R."/>
            <person name="Olson A."/>
            <person name="Spatafora J."/>
            <person name="Veneault-Fourrey C."/>
            <person name="Henrissat B."/>
            <person name="Grigoriev I."/>
            <person name="Martin F."/>
            <person name="Perotto S."/>
        </authorList>
    </citation>
    <scope>NUCLEOTIDE SEQUENCE [LARGE SCALE GENOMIC DNA]</scope>
    <source>
        <strain evidence="2 3">F</strain>
    </source>
</reference>
<evidence type="ECO:0000313" key="2">
    <source>
        <dbReference type="EMBL" id="PMD33788.1"/>
    </source>
</evidence>
<keyword evidence="1" id="KW-1133">Transmembrane helix</keyword>
<keyword evidence="1" id="KW-0812">Transmembrane</keyword>
<organism evidence="2 3">
    <name type="scientific">Hyaloscypha variabilis (strain UAMH 11265 / GT02V1 / F)</name>
    <name type="common">Meliniomyces variabilis</name>
    <dbReference type="NCBI Taxonomy" id="1149755"/>
    <lineage>
        <taxon>Eukaryota</taxon>
        <taxon>Fungi</taxon>
        <taxon>Dikarya</taxon>
        <taxon>Ascomycota</taxon>
        <taxon>Pezizomycotina</taxon>
        <taxon>Leotiomycetes</taxon>
        <taxon>Helotiales</taxon>
        <taxon>Hyaloscyphaceae</taxon>
        <taxon>Hyaloscypha</taxon>
        <taxon>Hyaloscypha variabilis</taxon>
    </lineage>
</organism>
<dbReference type="AlphaFoldDB" id="A0A2J6R5J3"/>
<evidence type="ECO:0000256" key="1">
    <source>
        <dbReference type="SAM" id="Phobius"/>
    </source>
</evidence>
<dbReference type="EMBL" id="KZ613955">
    <property type="protein sequence ID" value="PMD33788.1"/>
    <property type="molecule type" value="Genomic_DNA"/>
</dbReference>
<keyword evidence="3" id="KW-1185">Reference proteome</keyword>
<feature type="transmembrane region" description="Helical" evidence="1">
    <location>
        <begin position="50"/>
        <end position="72"/>
    </location>
</feature>
<proteinExistence type="predicted"/>
<evidence type="ECO:0000313" key="3">
    <source>
        <dbReference type="Proteomes" id="UP000235786"/>
    </source>
</evidence>
<keyword evidence="1" id="KW-0472">Membrane</keyword>
<accession>A0A2J6R5J3</accession>
<sequence length="96" mass="11329">MAPWETLKWIPVTCPTRPRYLETAKEKIVIPDNFRSIGCKRTTPPRYLTYTGGLVVTPVLLFLHPDAIFISMRLKDLILARHFSKDNRYLSRFWSY</sequence>
<gene>
    <name evidence="2" type="ORF">L207DRAFT_517823</name>
</gene>
<protein>
    <submittedName>
        <fullName evidence="2">Uncharacterized protein</fullName>
    </submittedName>
</protein>
<dbReference type="Proteomes" id="UP000235786">
    <property type="component" value="Unassembled WGS sequence"/>
</dbReference>
<name>A0A2J6R5J3_HYAVF</name>